<reference evidence="2 3" key="1">
    <citation type="journal article" date="2019" name="Int. J. Syst. Evol. Microbiol.">
        <title>The Global Catalogue of Microorganisms (GCM) 10K type strain sequencing project: providing services to taxonomists for standard genome sequencing and annotation.</title>
        <authorList>
            <consortium name="The Broad Institute Genomics Platform"/>
            <consortium name="The Broad Institute Genome Sequencing Center for Infectious Disease"/>
            <person name="Wu L."/>
            <person name="Ma J."/>
        </authorList>
    </citation>
    <scope>NUCLEOTIDE SEQUENCE [LARGE SCALE GENOMIC DNA]</scope>
    <source>
        <strain evidence="2 3">JCM 14322</strain>
    </source>
</reference>
<dbReference type="EMBL" id="BAAANJ010000016">
    <property type="protein sequence ID" value="GAA1817986.1"/>
    <property type="molecule type" value="Genomic_DNA"/>
</dbReference>
<organism evidence="2 3">
    <name type="scientific">Agromyces neolithicus</name>
    <dbReference type="NCBI Taxonomy" id="269420"/>
    <lineage>
        <taxon>Bacteria</taxon>
        <taxon>Bacillati</taxon>
        <taxon>Actinomycetota</taxon>
        <taxon>Actinomycetes</taxon>
        <taxon>Micrococcales</taxon>
        <taxon>Microbacteriaceae</taxon>
        <taxon>Agromyces</taxon>
    </lineage>
</organism>
<feature type="region of interest" description="Disordered" evidence="1">
    <location>
        <begin position="1"/>
        <end position="23"/>
    </location>
</feature>
<evidence type="ECO:0000313" key="2">
    <source>
        <dbReference type="EMBL" id="GAA1817986.1"/>
    </source>
</evidence>
<protein>
    <submittedName>
        <fullName evidence="2">Uncharacterized protein</fullName>
    </submittedName>
</protein>
<evidence type="ECO:0000313" key="3">
    <source>
        <dbReference type="Proteomes" id="UP001500002"/>
    </source>
</evidence>
<gene>
    <name evidence="2" type="ORF">GCM10009749_30150</name>
</gene>
<evidence type="ECO:0000256" key="1">
    <source>
        <dbReference type="SAM" id="MobiDB-lite"/>
    </source>
</evidence>
<proteinExistence type="predicted"/>
<keyword evidence="3" id="KW-1185">Reference proteome</keyword>
<name>A0ABN2MB40_9MICO</name>
<sequence>MVEQAALRDTGGFGRGVEGSGPLALGDDDALECVEHRLAGGWGAAHDPIVVDVAVLILLLYQPDGTVIDPR</sequence>
<dbReference type="Proteomes" id="UP001500002">
    <property type="component" value="Unassembled WGS sequence"/>
</dbReference>
<accession>A0ABN2MB40</accession>
<comment type="caution">
    <text evidence="2">The sequence shown here is derived from an EMBL/GenBank/DDBJ whole genome shotgun (WGS) entry which is preliminary data.</text>
</comment>